<keyword evidence="11 14" id="KW-0482">Metalloprotease</keyword>
<organism evidence="18 19">
    <name type="scientific">Actinocatenispora rupis</name>
    <dbReference type="NCBI Taxonomy" id="519421"/>
    <lineage>
        <taxon>Bacteria</taxon>
        <taxon>Bacillati</taxon>
        <taxon>Actinomycetota</taxon>
        <taxon>Actinomycetes</taxon>
        <taxon>Micromonosporales</taxon>
        <taxon>Micromonosporaceae</taxon>
        <taxon>Actinocatenispora</taxon>
    </lineage>
</organism>
<dbReference type="GO" id="GO:0005886">
    <property type="term" value="C:plasma membrane"/>
    <property type="evidence" value="ECO:0007669"/>
    <property type="project" value="UniProtKB-SubCell"/>
</dbReference>
<evidence type="ECO:0000256" key="7">
    <source>
        <dbReference type="ARBA" id="ARBA00022737"/>
    </source>
</evidence>
<feature type="transmembrane region" description="Helical" evidence="14">
    <location>
        <begin position="149"/>
        <end position="169"/>
    </location>
</feature>
<dbReference type="CDD" id="cd06164">
    <property type="entry name" value="S2P-M50_SpoIVFB_CBS"/>
    <property type="match status" value="1"/>
</dbReference>
<evidence type="ECO:0000256" key="10">
    <source>
        <dbReference type="ARBA" id="ARBA00022989"/>
    </source>
</evidence>
<feature type="transmembrane region" description="Helical" evidence="14">
    <location>
        <begin position="54"/>
        <end position="75"/>
    </location>
</feature>
<feature type="active site" evidence="15">
    <location>
        <position position="77"/>
    </location>
</feature>
<evidence type="ECO:0000259" key="17">
    <source>
        <dbReference type="Pfam" id="PF02163"/>
    </source>
</evidence>
<proteinExistence type="inferred from homology"/>
<feature type="transmembrane region" description="Helical" evidence="14">
    <location>
        <begin position="20"/>
        <end position="42"/>
    </location>
</feature>
<keyword evidence="5 14" id="KW-0812">Transmembrane</keyword>
<keyword evidence="8 14" id="KW-0378">Hydrolase</keyword>
<evidence type="ECO:0000256" key="5">
    <source>
        <dbReference type="ARBA" id="ARBA00022692"/>
    </source>
</evidence>
<feature type="transmembrane region" description="Helical" evidence="14">
    <location>
        <begin position="221"/>
        <end position="241"/>
    </location>
</feature>
<feature type="transmembrane region" description="Helical" evidence="14">
    <location>
        <begin position="116"/>
        <end position="137"/>
    </location>
</feature>
<feature type="binding site" evidence="16">
    <location>
        <position position="80"/>
    </location>
    <ligand>
        <name>Zn(2+)</name>
        <dbReference type="ChEBI" id="CHEBI:29105"/>
        <note>catalytic</note>
    </ligand>
</feature>
<dbReference type="AlphaFoldDB" id="A0A8J3N9H2"/>
<gene>
    <name evidence="18" type="ORF">Aru02nite_19950</name>
</gene>
<dbReference type="GO" id="GO:0008237">
    <property type="term" value="F:metallopeptidase activity"/>
    <property type="evidence" value="ECO:0007669"/>
    <property type="project" value="UniProtKB-UniRule"/>
</dbReference>
<evidence type="ECO:0000256" key="2">
    <source>
        <dbReference type="ARBA" id="ARBA00007931"/>
    </source>
</evidence>
<dbReference type="PANTHER" id="PTHR39188">
    <property type="entry name" value="MEMBRANE-ASSOCIATED ZINC METALLOPROTEASE M50B"/>
    <property type="match status" value="1"/>
</dbReference>
<dbReference type="GO" id="GO:0046872">
    <property type="term" value="F:metal ion binding"/>
    <property type="evidence" value="ECO:0007669"/>
    <property type="project" value="UniProtKB-UniRule"/>
</dbReference>
<evidence type="ECO:0000256" key="4">
    <source>
        <dbReference type="ARBA" id="ARBA00022670"/>
    </source>
</evidence>
<keyword evidence="9 14" id="KW-0862">Zinc</keyword>
<dbReference type="RefSeq" id="WP_203656881.1">
    <property type="nucleotide sequence ID" value="NZ_BAAAZM010000019.1"/>
</dbReference>
<evidence type="ECO:0000256" key="6">
    <source>
        <dbReference type="ARBA" id="ARBA00022723"/>
    </source>
</evidence>
<evidence type="ECO:0000256" key="9">
    <source>
        <dbReference type="ARBA" id="ARBA00022833"/>
    </source>
</evidence>
<protein>
    <recommendedName>
        <fullName evidence="14">Zinc metalloprotease</fullName>
    </recommendedName>
</protein>
<keyword evidence="6 14" id="KW-0479">Metal-binding</keyword>
<keyword evidence="12" id="KW-0129">CBS domain</keyword>
<dbReference type="EMBL" id="BOMB01000010">
    <property type="protein sequence ID" value="GID11106.1"/>
    <property type="molecule type" value="Genomic_DNA"/>
</dbReference>
<comment type="similarity">
    <text evidence="2 14">Belongs to the peptidase M50B family.</text>
</comment>
<sequence>MDDSTRSAAGGPPGVRLGRVLGIPVHVSLSWLVLAALITFRYGEVVQGNLPELAVPAAYAVGFGFVLCLMVSVFLHELGHAVTSRLHGIGVRAISLEMLGGFTEMERESPTPRVELAVSLVGPAVSAVLGLAGWGVLLVVPPGSVAHELAFQITASNLIVAVFNVLPGLPLDGGRALRALIWAATGDRYLGTRLAGYAGRVVAAATLLGCLWLYVRSPGGAGGFIVVIVGAVLAVFLWAGAGQAIRGGRLAARFDLVHAGRLARPALQVPSGTPLAEVGRRVAETGAGAVVVLDGGGTPVALVSEHAAAAVPAERAPWVTVDTVARTLVPHLVLPAALAREDVMRAVQTHPASEYLVVDGPVGARPAAAHIVGVLVADDLANLLDPKRTIR</sequence>
<dbReference type="InterPro" id="IPR008915">
    <property type="entry name" value="Peptidase_M50"/>
</dbReference>
<keyword evidence="3 14" id="KW-1003">Cell membrane</keyword>
<name>A0A8J3N9H2_9ACTN</name>
<keyword evidence="7" id="KW-0677">Repeat</keyword>
<dbReference type="PIRSF" id="PIRSF006404">
    <property type="entry name" value="UCP006404_Pept_M50_CBS"/>
    <property type="match status" value="1"/>
</dbReference>
<evidence type="ECO:0000313" key="19">
    <source>
        <dbReference type="Proteomes" id="UP000612808"/>
    </source>
</evidence>
<dbReference type="PANTHER" id="PTHR39188:SF3">
    <property type="entry name" value="STAGE IV SPORULATION PROTEIN FB"/>
    <property type="match status" value="1"/>
</dbReference>
<dbReference type="InterPro" id="IPR046342">
    <property type="entry name" value="CBS_dom_sf"/>
</dbReference>
<evidence type="ECO:0000256" key="8">
    <source>
        <dbReference type="ARBA" id="ARBA00022801"/>
    </source>
</evidence>
<evidence type="ECO:0000313" key="18">
    <source>
        <dbReference type="EMBL" id="GID11106.1"/>
    </source>
</evidence>
<dbReference type="Proteomes" id="UP000612808">
    <property type="component" value="Unassembled WGS sequence"/>
</dbReference>
<evidence type="ECO:0000256" key="12">
    <source>
        <dbReference type="ARBA" id="ARBA00023122"/>
    </source>
</evidence>
<comment type="subcellular location">
    <subcellularLocation>
        <location evidence="1 14">Cell membrane</location>
        <topology evidence="1 14">Multi-pass membrane protein</topology>
    </subcellularLocation>
</comment>
<evidence type="ECO:0000256" key="15">
    <source>
        <dbReference type="PIRSR" id="PIRSR006404-1"/>
    </source>
</evidence>
<dbReference type="Pfam" id="PF02163">
    <property type="entry name" value="Peptidase_M50"/>
    <property type="match status" value="1"/>
</dbReference>
<feature type="binding site" evidence="16">
    <location>
        <position position="172"/>
    </location>
    <ligand>
        <name>Zn(2+)</name>
        <dbReference type="ChEBI" id="CHEBI:29105"/>
        <note>catalytic</note>
    </ligand>
</feature>
<evidence type="ECO:0000256" key="11">
    <source>
        <dbReference type="ARBA" id="ARBA00023049"/>
    </source>
</evidence>
<comment type="cofactor">
    <cofactor evidence="14 16">
        <name>Zn(2+)</name>
        <dbReference type="ChEBI" id="CHEBI:29105"/>
    </cofactor>
    <text evidence="14 16">Binds 1 zinc ion per subunit.</text>
</comment>
<evidence type="ECO:0000256" key="14">
    <source>
        <dbReference type="PIRNR" id="PIRNR006404"/>
    </source>
</evidence>
<keyword evidence="4 14" id="KW-0645">Protease</keyword>
<dbReference type="SUPFAM" id="SSF54631">
    <property type="entry name" value="CBS-domain pair"/>
    <property type="match status" value="1"/>
</dbReference>
<evidence type="ECO:0000256" key="1">
    <source>
        <dbReference type="ARBA" id="ARBA00004651"/>
    </source>
</evidence>
<feature type="binding site" evidence="16">
    <location>
        <position position="76"/>
    </location>
    <ligand>
        <name>Zn(2+)</name>
        <dbReference type="ChEBI" id="CHEBI:29105"/>
        <note>catalytic</note>
    </ligand>
</feature>
<evidence type="ECO:0000256" key="16">
    <source>
        <dbReference type="PIRSR" id="PIRSR006404-2"/>
    </source>
</evidence>
<accession>A0A8J3N9H2</accession>
<evidence type="ECO:0000256" key="3">
    <source>
        <dbReference type="ARBA" id="ARBA00022475"/>
    </source>
</evidence>
<dbReference type="GO" id="GO:0006508">
    <property type="term" value="P:proteolysis"/>
    <property type="evidence" value="ECO:0007669"/>
    <property type="project" value="UniProtKB-KW"/>
</dbReference>
<dbReference type="InterPro" id="IPR016483">
    <property type="entry name" value="UCP006404_Pept_M50_CBS"/>
</dbReference>
<keyword evidence="19" id="KW-1185">Reference proteome</keyword>
<reference evidence="18" key="1">
    <citation type="submission" date="2021-01" db="EMBL/GenBank/DDBJ databases">
        <title>Whole genome shotgun sequence of Actinocatenispora rupis NBRC 107355.</title>
        <authorList>
            <person name="Komaki H."/>
            <person name="Tamura T."/>
        </authorList>
    </citation>
    <scope>NUCLEOTIDE SEQUENCE</scope>
    <source>
        <strain evidence="18">NBRC 107355</strain>
    </source>
</reference>
<keyword evidence="10 14" id="KW-1133">Transmembrane helix</keyword>
<keyword evidence="13 14" id="KW-0472">Membrane</keyword>
<feature type="transmembrane region" description="Helical" evidence="14">
    <location>
        <begin position="197"/>
        <end position="215"/>
    </location>
</feature>
<evidence type="ECO:0000256" key="13">
    <source>
        <dbReference type="ARBA" id="ARBA00023136"/>
    </source>
</evidence>
<comment type="caution">
    <text evidence="18">The sequence shown here is derived from an EMBL/GenBank/DDBJ whole genome shotgun (WGS) entry which is preliminary data.</text>
</comment>
<feature type="domain" description="Peptidase M50" evidence="17">
    <location>
        <begin position="65"/>
        <end position="152"/>
    </location>
</feature>